<keyword evidence="3" id="KW-1185">Reference proteome</keyword>
<dbReference type="AlphaFoldDB" id="A0A5B2VBU2"/>
<dbReference type="Pfam" id="PF13289">
    <property type="entry name" value="SIR2_2"/>
    <property type="match status" value="1"/>
</dbReference>
<proteinExistence type="predicted"/>
<feature type="domain" description="Novel STAND NTPase 5" evidence="1">
    <location>
        <begin position="323"/>
        <end position="460"/>
    </location>
</feature>
<accession>A0A5B2VBU2</accession>
<dbReference type="Proteomes" id="UP000323142">
    <property type="component" value="Unassembled WGS sequence"/>
</dbReference>
<name>A0A5B2VBU2_9HYPH</name>
<dbReference type="SUPFAM" id="SSF52540">
    <property type="entry name" value="P-loop containing nucleoside triphosphate hydrolases"/>
    <property type="match status" value="1"/>
</dbReference>
<sequence length="830" mass="93034">METQLARVASTMGFTMPKLTDEATITAFRDTLLAGRYSLLLGAGASYGGKDRNDEDLPLGDTLRRELVRIKNLGINSSLARAYNQLTQAEKDTYITERFSNCIPGSASKLIPGFVWRRIYTLNIDDCLENAYKAFKVHQLHDPLTHLSEYIEPSDPARVHLIHVHGWSRKPEDGYVFSLPEYASTMGPSSPWITVLAHTLATEPFIIAGTTLEEPDLEYFLAGRQSGTVRRDRGPSFLVEPFPDAGTLRDCERHGLTLYHGTFEEFLNEAAALVPVRPLPVGAVTHLKEEMFSPMPKRRELALFSRDFAFVVPVQVPENADLGFYVGRPPSWTDISLNRDISREATSKLKGFVRGKFKNEQWTDNIVVLEDSAGAGKTTQAERTLYDLAAEGIAVFSYTATAMLDISLASSLFNRFKSPFVIFVDNFADHLSSIMTLYRAIHRPDFMIIGCERSYRMNHVAQIMAGTGFRRFSPAAFNAAEAADLIIKMDRYGLTSFAPSKLPNLAHDIASDPIALAVCRIMNDFRPAEEIVRSVFRDADIKRKERYLAASLAAYCYRSGISYNILAAAFGGDEMSRQFVARDVLPLTYSDSVERKYVVPMNPLLGQRVLREAVISDQGLVLEIYCAVGAHIAPYVNRSAVVKQTPEARVAGRLFDFDDVVTEMIPEQAETFYLRMKRHWEWNSRYWEQFALMKLDQSKKADPKNASNALSQALSHAKHAVRIERHPHPLTTLGKILLEDMSQNPGRASSAYKEAFEALDEAITREGKMSRIAIHPYMAIFSGTSSYLKGGGKLPRAITEKMRKHLDNAQSLFGYDSTILILAKDLTQRI</sequence>
<protein>
    <recommendedName>
        <fullName evidence="1">Novel STAND NTPase 5 domain-containing protein</fullName>
    </recommendedName>
</protein>
<organism evidence="2 3">
    <name type="scientific">Salinarimonas soli</name>
    <dbReference type="NCBI Taxonomy" id="1638099"/>
    <lineage>
        <taxon>Bacteria</taxon>
        <taxon>Pseudomonadati</taxon>
        <taxon>Pseudomonadota</taxon>
        <taxon>Alphaproteobacteria</taxon>
        <taxon>Hyphomicrobiales</taxon>
        <taxon>Salinarimonadaceae</taxon>
        <taxon>Salinarimonas</taxon>
    </lineage>
</organism>
<evidence type="ECO:0000313" key="2">
    <source>
        <dbReference type="EMBL" id="KAA2236155.1"/>
    </source>
</evidence>
<evidence type="ECO:0000313" key="3">
    <source>
        <dbReference type="Proteomes" id="UP000323142"/>
    </source>
</evidence>
<reference evidence="2 3" key="2">
    <citation type="submission" date="2019-09" db="EMBL/GenBank/DDBJ databases">
        <authorList>
            <person name="Jin C."/>
        </authorList>
    </citation>
    <scope>NUCLEOTIDE SEQUENCE [LARGE SCALE GENOMIC DNA]</scope>
    <source>
        <strain evidence="2 3">BN140002</strain>
    </source>
</reference>
<gene>
    <name evidence="2" type="ORF">F0L46_15695</name>
</gene>
<comment type="caution">
    <text evidence="2">The sequence shown here is derived from an EMBL/GenBank/DDBJ whole genome shotgun (WGS) entry which is preliminary data.</text>
</comment>
<evidence type="ECO:0000259" key="1">
    <source>
        <dbReference type="Pfam" id="PF25199"/>
    </source>
</evidence>
<dbReference type="OrthoDB" id="7605104at2"/>
<dbReference type="InterPro" id="IPR027417">
    <property type="entry name" value="P-loop_NTPase"/>
</dbReference>
<dbReference type="EMBL" id="VUOA01000028">
    <property type="protein sequence ID" value="KAA2236155.1"/>
    <property type="molecule type" value="Genomic_DNA"/>
</dbReference>
<reference evidence="2 3" key="1">
    <citation type="submission" date="2019-09" db="EMBL/GenBank/DDBJ databases">
        <title>Salinarimonas rosea gen. nov., sp. nov., a new member of the a-2 subgroup of the Proteobacteria.</title>
        <authorList>
            <person name="Liu J."/>
        </authorList>
    </citation>
    <scope>NUCLEOTIDE SEQUENCE [LARGE SCALE GENOMIC DNA]</scope>
    <source>
        <strain evidence="2 3">BN140002</strain>
    </source>
</reference>
<dbReference type="InterPro" id="IPR057574">
    <property type="entry name" value="nSTAND_NTPase5_dom"/>
</dbReference>
<dbReference type="Pfam" id="PF25199">
    <property type="entry name" value="nSTAND_NTPase5"/>
    <property type="match status" value="1"/>
</dbReference>